<sequence>MNLPERQNTTTAEIFKWYAAKPQSHREHLGASIIGSECDRYLWQTFRWVALPQFEGRILRMFDTGIREEARVFEELRGIGVELHTHEGGRQISCRDTTGHFGGSVDAIAKGLPEAPKTWAVVEIKTHNAKSWADVKAKGVADSKPKHYAQMQIYMRLLKLERALYFAVNKDTDHVYTEWVHHDESASNVLLGRAASIISASQPPAKLSEDPAYFGCKFCDFNAHCHQKKVATVNCRTCSHSTPGAEGTWHCNVSTDIKKLTKGQQERACEQHLFIPPLVPTGAAVDAGEGWVEYEMPGGKTFRNGQAYLTSRELEIAPQEVIASPQIAEIKAVFPGARIEKVTPRKRRNAKDLSAMVYAPLEPYDPAKRIPGDPMDDDIPF</sequence>
<dbReference type="EMBL" id="LR797417">
    <property type="protein sequence ID" value="CAB4214848.1"/>
    <property type="molecule type" value="Genomic_DNA"/>
</dbReference>
<evidence type="ECO:0000313" key="1">
    <source>
        <dbReference type="EMBL" id="CAB4187970.1"/>
    </source>
</evidence>
<dbReference type="EMBL" id="LR797324">
    <property type="protein sequence ID" value="CAB4202957.1"/>
    <property type="molecule type" value="Genomic_DNA"/>
</dbReference>
<dbReference type="EMBL" id="LR797118">
    <property type="protein sequence ID" value="CAB4187970.1"/>
    <property type="molecule type" value="Genomic_DNA"/>
</dbReference>
<proteinExistence type="predicted"/>
<evidence type="ECO:0000313" key="2">
    <source>
        <dbReference type="EMBL" id="CAB4202957.1"/>
    </source>
</evidence>
<dbReference type="Gene3D" id="3.90.320.10">
    <property type="match status" value="1"/>
</dbReference>
<organism evidence="2">
    <name type="scientific">uncultured Caudovirales phage</name>
    <dbReference type="NCBI Taxonomy" id="2100421"/>
    <lineage>
        <taxon>Viruses</taxon>
        <taxon>Duplodnaviria</taxon>
        <taxon>Heunggongvirae</taxon>
        <taxon>Uroviricota</taxon>
        <taxon>Caudoviricetes</taxon>
        <taxon>Peduoviridae</taxon>
        <taxon>Maltschvirus</taxon>
        <taxon>Maltschvirus maltsch</taxon>
    </lineage>
</organism>
<evidence type="ECO:0000313" key="3">
    <source>
        <dbReference type="EMBL" id="CAB4214848.1"/>
    </source>
</evidence>
<protein>
    <submittedName>
        <fullName evidence="2">PD-(D/E)XK nuclease superfamily</fullName>
    </submittedName>
</protein>
<name>A0A6J5S559_9CAUD</name>
<reference evidence="2" key="1">
    <citation type="submission" date="2020-05" db="EMBL/GenBank/DDBJ databases">
        <authorList>
            <person name="Chiriac C."/>
            <person name="Salcher M."/>
            <person name="Ghai R."/>
            <person name="Kavagutti S V."/>
        </authorList>
    </citation>
    <scope>NUCLEOTIDE SEQUENCE</scope>
</reference>
<dbReference type="SUPFAM" id="SSF52980">
    <property type="entry name" value="Restriction endonuclease-like"/>
    <property type="match status" value="1"/>
</dbReference>
<dbReference type="InterPro" id="IPR011604">
    <property type="entry name" value="PDDEXK-like_dom_sf"/>
</dbReference>
<dbReference type="InterPro" id="IPR011335">
    <property type="entry name" value="Restrct_endonuc-II-like"/>
</dbReference>
<gene>
    <name evidence="1" type="ORF">UFOVP1171_35</name>
    <name evidence="2" type="ORF">UFOVP1375_50</name>
    <name evidence="3" type="ORF">UFOVP1471_47</name>
</gene>
<accession>A0A6J5S559</accession>